<sequence length="215" mass="23217">MPSVKRQPLESSRDRRRRETREALLDAAYAAFCMAGYAGSSLDQIAGDAGFTKGALYANFASKEELFLALIERQNSSLFEQWSASGITSNDTPHSLIDSLGHWLSASMKDNREWFLVNAEFAILAARRPELAARHLVTIEKSCSTLATLIDEVGNNRPQDSAAAARIVLALMDGLVLHAAINPALDLTGDFTLGVRALLTQAARTTPGEGDITAP</sequence>
<dbReference type="InterPro" id="IPR039538">
    <property type="entry name" value="BetI_C"/>
</dbReference>
<dbReference type="InterPro" id="IPR001647">
    <property type="entry name" value="HTH_TetR"/>
</dbReference>
<keyword evidence="2" id="KW-0805">Transcription regulation</keyword>
<dbReference type="AlphaFoldDB" id="A0AAW6LWN1"/>
<dbReference type="PANTHER" id="PTHR30055">
    <property type="entry name" value="HTH-TYPE TRANSCRIPTIONAL REGULATOR RUTR"/>
    <property type="match status" value="1"/>
</dbReference>
<dbReference type="EMBL" id="JARDXE010000035">
    <property type="protein sequence ID" value="MDE8649891.1"/>
    <property type="molecule type" value="Genomic_DNA"/>
</dbReference>
<evidence type="ECO:0000256" key="1">
    <source>
        <dbReference type="ARBA" id="ARBA00022491"/>
    </source>
</evidence>
<feature type="DNA-binding region" description="H-T-H motif" evidence="5">
    <location>
        <begin position="41"/>
        <end position="60"/>
    </location>
</feature>
<evidence type="ECO:0000313" key="7">
    <source>
        <dbReference type="EMBL" id="MDE8649891.1"/>
    </source>
</evidence>
<feature type="domain" description="HTH tetR-type" evidence="6">
    <location>
        <begin position="18"/>
        <end position="78"/>
    </location>
</feature>
<proteinExistence type="predicted"/>
<keyword evidence="3 5" id="KW-0238">DNA-binding</keyword>
<dbReference type="Gene3D" id="1.10.10.60">
    <property type="entry name" value="Homeodomain-like"/>
    <property type="match status" value="1"/>
</dbReference>
<comment type="caution">
    <text evidence="7">The sequence shown here is derived from an EMBL/GenBank/DDBJ whole genome shotgun (WGS) entry which is preliminary data.</text>
</comment>
<reference evidence="7" key="1">
    <citation type="submission" date="2023-02" db="EMBL/GenBank/DDBJ databases">
        <title>A novel hydrolase synthesized by Rhodococcus erythropolis HQ is responsible for the detoxification of Zearalenone.</title>
        <authorList>
            <person name="Hu J."/>
            <person name="Xu J."/>
        </authorList>
    </citation>
    <scope>NUCLEOTIDE SEQUENCE</scope>
    <source>
        <strain evidence="7">HQ</strain>
    </source>
</reference>
<dbReference type="Gene3D" id="1.10.357.10">
    <property type="entry name" value="Tetracycline Repressor, domain 2"/>
    <property type="match status" value="1"/>
</dbReference>
<organism evidence="7 8">
    <name type="scientific">Rhodococcus qingshengii</name>
    <dbReference type="NCBI Taxonomy" id="334542"/>
    <lineage>
        <taxon>Bacteria</taxon>
        <taxon>Bacillati</taxon>
        <taxon>Actinomycetota</taxon>
        <taxon>Actinomycetes</taxon>
        <taxon>Mycobacteriales</taxon>
        <taxon>Nocardiaceae</taxon>
        <taxon>Rhodococcus</taxon>
        <taxon>Rhodococcus erythropolis group</taxon>
    </lineage>
</organism>
<dbReference type="SUPFAM" id="SSF46689">
    <property type="entry name" value="Homeodomain-like"/>
    <property type="match status" value="1"/>
</dbReference>
<dbReference type="InterPro" id="IPR009057">
    <property type="entry name" value="Homeodomain-like_sf"/>
</dbReference>
<dbReference type="SUPFAM" id="SSF48498">
    <property type="entry name" value="Tetracyclin repressor-like, C-terminal domain"/>
    <property type="match status" value="1"/>
</dbReference>
<dbReference type="PROSITE" id="PS50977">
    <property type="entry name" value="HTH_TETR_2"/>
    <property type="match status" value="1"/>
</dbReference>
<protein>
    <submittedName>
        <fullName evidence="7">TetR/AcrR family transcriptional regulator</fullName>
    </submittedName>
</protein>
<keyword evidence="1" id="KW-0678">Repressor</keyword>
<dbReference type="RefSeq" id="WP_275233058.1">
    <property type="nucleotide sequence ID" value="NZ_JARDXE010000035.1"/>
</dbReference>
<evidence type="ECO:0000313" key="8">
    <source>
        <dbReference type="Proteomes" id="UP001217325"/>
    </source>
</evidence>
<name>A0AAW6LWN1_RHOSG</name>
<dbReference type="Pfam" id="PF00440">
    <property type="entry name" value="TetR_N"/>
    <property type="match status" value="1"/>
</dbReference>
<dbReference type="PANTHER" id="PTHR30055:SF241">
    <property type="entry name" value="TRANSCRIPTIONAL REGULATORY PROTEIN"/>
    <property type="match status" value="1"/>
</dbReference>
<keyword evidence="4" id="KW-0804">Transcription</keyword>
<dbReference type="GO" id="GO:0003700">
    <property type="term" value="F:DNA-binding transcription factor activity"/>
    <property type="evidence" value="ECO:0007669"/>
    <property type="project" value="TreeGrafter"/>
</dbReference>
<dbReference type="Proteomes" id="UP001217325">
    <property type="component" value="Unassembled WGS sequence"/>
</dbReference>
<dbReference type="GO" id="GO:0000976">
    <property type="term" value="F:transcription cis-regulatory region binding"/>
    <property type="evidence" value="ECO:0007669"/>
    <property type="project" value="TreeGrafter"/>
</dbReference>
<evidence type="ECO:0000256" key="3">
    <source>
        <dbReference type="ARBA" id="ARBA00023125"/>
    </source>
</evidence>
<accession>A0AAW6LWN1</accession>
<evidence type="ECO:0000256" key="2">
    <source>
        <dbReference type="ARBA" id="ARBA00023015"/>
    </source>
</evidence>
<dbReference type="InterPro" id="IPR050109">
    <property type="entry name" value="HTH-type_TetR-like_transc_reg"/>
</dbReference>
<gene>
    <name evidence="7" type="ORF">PXH69_33530</name>
</gene>
<dbReference type="Pfam" id="PF13977">
    <property type="entry name" value="TetR_C_6"/>
    <property type="match status" value="1"/>
</dbReference>
<evidence type="ECO:0000256" key="4">
    <source>
        <dbReference type="ARBA" id="ARBA00023163"/>
    </source>
</evidence>
<dbReference type="InterPro" id="IPR036271">
    <property type="entry name" value="Tet_transcr_reg_TetR-rel_C_sf"/>
</dbReference>
<evidence type="ECO:0000259" key="6">
    <source>
        <dbReference type="PROSITE" id="PS50977"/>
    </source>
</evidence>
<dbReference type="PRINTS" id="PR00455">
    <property type="entry name" value="HTHTETR"/>
</dbReference>
<evidence type="ECO:0000256" key="5">
    <source>
        <dbReference type="PROSITE-ProRule" id="PRU00335"/>
    </source>
</evidence>